<organism evidence="1 2">
    <name type="scientific">Acaulospora colombiana</name>
    <dbReference type="NCBI Taxonomy" id="27376"/>
    <lineage>
        <taxon>Eukaryota</taxon>
        <taxon>Fungi</taxon>
        <taxon>Fungi incertae sedis</taxon>
        <taxon>Mucoromycota</taxon>
        <taxon>Glomeromycotina</taxon>
        <taxon>Glomeromycetes</taxon>
        <taxon>Diversisporales</taxon>
        <taxon>Acaulosporaceae</taxon>
        <taxon>Acaulospora</taxon>
    </lineage>
</organism>
<proteinExistence type="predicted"/>
<reference evidence="1" key="1">
    <citation type="submission" date="2021-06" db="EMBL/GenBank/DDBJ databases">
        <authorList>
            <person name="Kallberg Y."/>
            <person name="Tangrot J."/>
            <person name="Rosling A."/>
        </authorList>
    </citation>
    <scope>NUCLEOTIDE SEQUENCE</scope>
    <source>
        <strain evidence="1">CL356</strain>
    </source>
</reference>
<evidence type="ECO:0000313" key="1">
    <source>
        <dbReference type="EMBL" id="CAG8650974.1"/>
    </source>
</evidence>
<name>A0ACA9NHT6_9GLOM</name>
<feature type="non-terminal residue" evidence="1">
    <location>
        <position position="262"/>
    </location>
</feature>
<evidence type="ECO:0000313" key="2">
    <source>
        <dbReference type="Proteomes" id="UP000789525"/>
    </source>
</evidence>
<keyword evidence="2" id="KW-1185">Reference proteome</keyword>
<accession>A0ACA9NHT6</accession>
<dbReference type="Proteomes" id="UP000789525">
    <property type="component" value="Unassembled WGS sequence"/>
</dbReference>
<gene>
    <name evidence="1" type="ORF">ACOLOM_LOCUS8246</name>
</gene>
<sequence length="262" mass="29299">MTQETATTSFTSISSVEETDEIKKHRYFWWKTGNIHPKARWEEATLPYVLKTDVTLDEYIKQTDKHNVHALWEWENGTVRVIELPSSFHEDCIGTIITELGVALQAVRTTPSGIKFSGATTTKTCGGGKEADGSLRPVGKPQVPGGGSDGRNKPWPNLVIEVAYSETEAHLKDKIENYWLLPNRVHDAIAIKLEYTQDDTVPSVMTAWHYCINNRTAIGALNPVMYEFGTINRQGNPINILPGQCVINIQLGCIYHGMPNNF</sequence>
<comment type="caution">
    <text evidence="1">The sequence shown here is derived from an EMBL/GenBank/DDBJ whole genome shotgun (WGS) entry which is preliminary data.</text>
</comment>
<dbReference type="EMBL" id="CAJVPT010020817">
    <property type="protein sequence ID" value="CAG8650974.1"/>
    <property type="molecule type" value="Genomic_DNA"/>
</dbReference>
<protein>
    <submittedName>
        <fullName evidence="1">13333_t:CDS:1</fullName>
    </submittedName>
</protein>